<protein>
    <submittedName>
        <fullName evidence="2">Uncharacterized protein</fullName>
    </submittedName>
</protein>
<evidence type="ECO:0000313" key="3">
    <source>
        <dbReference type="Proteomes" id="UP000184356"/>
    </source>
</evidence>
<proteinExistence type="predicted"/>
<dbReference type="VEuPathDB" id="FungiDB:ASPSYDRAFT_847720"/>
<organism evidence="2 3">
    <name type="scientific">Aspergillus sydowii CBS 593.65</name>
    <dbReference type="NCBI Taxonomy" id="1036612"/>
    <lineage>
        <taxon>Eukaryota</taxon>
        <taxon>Fungi</taxon>
        <taxon>Dikarya</taxon>
        <taxon>Ascomycota</taxon>
        <taxon>Pezizomycotina</taxon>
        <taxon>Eurotiomycetes</taxon>
        <taxon>Eurotiomycetidae</taxon>
        <taxon>Eurotiales</taxon>
        <taxon>Aspergillaceae</taxon>
        <taxon>Aspergillus</taxon>
        <taxon>Aspergillus subgen. Nidulantes</taxon>
    </lineage>
</organism>
<dbReference type="Proteomes" id="UP000184356">
    <property type="component" value="Unassembled WGS sequence"/>
</dbReference>
<evidence type="ECO:0000313" key="2">
    <source>
        <dbReference type="EMBL" id="OJJ51891.1"/>
    </source>
</evidence>
<keyword evidence="3" id="KW-1185">Reference proteome</keyword>
<sequence>MKSNNFINVIPTNYGIDNCLFTFSFPAKPTYSRTIMGRSQKQQQVRSTVGGIRLTGSPRLPLEAPGRLYQARQFKRYSTLRPNQCGPPINQPNKSTKRRRTMWRRRRRSRYAKVGSRDYDQGHKQLASTTRPCMCSPVFSKAFYSNINIH</sequence>
<dbReference type="EMBL" id="KV878615">
    <property type="protein sequence ID" value="OJJ51891.1"/>
    <property type="molecule type" value="Genomic_DNA"/>
</dbReference>
<reference evidence="3" key="1">
    <citation type="journal article" date="2017" name="Genome Biol.">
        <title>Comparative genomics reveals high biological diversity and specific adaptations in the industrially and medically important fungal genus Aspergillus.</title>
        <authorList>
            <person name="de Vries R.P."/>
            <person name="Riley R."/>
            <person name="Wiebenga A."/>
            <person name="Aguilar-Osorio G."/>
            <person name="Amillis S."/>
            <person name="Uchima C.A."/>
            <person name="Anderluh G."/>
            <person name="Asadollahi M."/>
            <person name="Askin M."/>
            <person name="Barry K."/>
            <person name="Battaglia E."/>
            <person name="Bayram O."/>
            <person name="Benocci T."/>
            <person name="Braus-Stromeyer S.A."/>
            <person name="Caldana C."/>
            <person name="Canovas D."/>
            <person name="Cerqueira G.C."/>
            <person name="Chen F."/>
            <person name="Chen W."/>
            <person name="Choi C."/>
            <person name="Clum A."/>
            <person name="Dos Santos R.A."/>
            <person name="Damasio A.R."/>
            <person name="Diallinas G."/>
            <person name="Emri T."/>
            <person name="Fekete E."/>
            <person name="Flipphi M."/>
            <person name="Freyberg S."/>
            <person name="Gallo A."/>
            <person name="Gournas C."/>
            <person name="Habgood R."/>
            <person name="Hainaut M."/>
            <person name="Harispe M.L."/>
            <person name="Henrissat B."/>
            <person name="Hilden K.S."/>
            <person name="Hope R."/>
            <person name="Hossain A."/>
            <person name="Karabika E."/>
            <person name="Karaffa L."/>
            <person name="Karanyi Z."/>
            <person name="Krasevec N."/>
            <person name="Kuo A."/>
            <person name="Kusch H."/>
            <person name="LaButti K."/>
            <person name="Lagendijk E.L."/>
            <person name="Lapidus A."/>
            <person name="Levasseur A."/>
            <person name="Lindquist E."/>
            <person name="Lipzen A."/>
            <person name="Logrieco A.F."/>
            <person name="MacCabe A."/>
            <person name="Maekelae M.R."/>
            <person name="Malavazi I."/>
            <person name="Melin P."/>
            <person name="Meyer V."/>
            <person name="Mielnichuk N."/>
            <person name="Miskei M."/>
            <person name="Molnar A.P."/>
            <person name="Mule G."/>
            <person name="Ngan C.Y."/>
            <person name="Orejas M."/>
            <person name="Orosz E."/>
            <person name="Ouedraogo J.P."/>
            <person name="Overkamp K.M."/>
            <person name="Park H.-S."/>
            <person name="Perrone G."/>
            <person name="Piumi F."/>
            <person name="Punt P.J."/>
            <person name="Ram A.F."/>
            <person name="Ramon A."/>
            <person name="Rauscher S."/>
            <person name="Record E."/>
            <person name="Riano-Pachon D.M."/>
            <person name="Robert V."/>
            <person name="Roehrig J."/>
            <person name="Ruller R."/>
            <person name="Salamov A."/>
            <person name="Salih N.S."/>
            <person name="Samson R.A."/>
            <person name="Sandor E."/>
            <person name="Sanguinetti M."/>
            <person name="Schuetze T."/>
            <person name="Sepcic K."/>
            <person name="Shelest E."/>
            <person name="Sherlock G."/>
            <person name="Sophianopoulou V."/>
            <person name="Squina F.M."/>
            <person name="Sun H."/>
            <person name="Susca A."/>
            <person name="Todd R.B."/>
            <person name="Tsang A."/>
            <person name="Unkles S.E."/>
            <person name="van de Wiele N."/>
            <person name="van Rossen-Uffink D."/>
            <person name="Oliveira J.V."/>
            <person name="Vesth T.C."/>
            <person name="Visser J."/>
            <person name="Yu J.-H."/>
            <person name="Zhou M."/>
            <person name="Andersen M.R."/>
            <person name="Archer D.B."/>
            <person name="Baker S.E."/>
            <person name="Benoit I."/>
            <person name="Brakhage A.A."/>
            <person name="Braus G.H."/>
            <person name="Fischer R."/>
            <person name="Frisvad J.C."/>
            <person name="Goldman G.H."/>
            <person name="Houbraken J."/>
            <person name="Oakley B."/>
            <person name="Pocsi I."/>
            <person name="Scazzocchio C."/>
            <person name="Seiboth B."/>
            <person name="vanKuyk P.A."/>
            <person name="Wortman J."/>
            <person name="Dyer P.S."/>
            <person name="Grigoriev I.V."/>
        </authorList>
    </citation>
    <scope>NUCLEOTIDE SEQUENCE [LARGE SCALE GENOMIC DNA]</scope>
    <source>
        <strain evidence="3">CBS 593.65</strain>
    </source>
</reference>
<dbReference type="AlphaFoldDB" id="A0A1L9SXT5"/>
<dbReference type="RefSeq" id="XP_040695697.1">
    <property type="nucleotide sequence ID" value="XM_040851410.1"/>
</dbReference>
<evidence type="ECO:0000256" key="1">
    <source>
        <dbReference type="SAM" id="MobiDB-lite"/>
    </source>
</evidence>
<gene>
    <name evidence="2" type="ORF">ASPSYDRAFT_847720</name>
</gene>
<feature type="compositionally biased region" description="Basic residues" evidence="1">
    <location>
        <begin position="95"/>
        <end position="111"/>
    </location>
</feature>
<name>A0A1L9SXT5_9EURO</name>
<accession>A0A1L9SXT5</accession>
<dbReference type="GeneID" id="63767483"/>
<feature type="region of interest" description="Disordered" evidence="1">
    <location>
        <begin position="83"/>
        <end position="118"/>
    </location>
</feature>